<dbReference type="EMBL" id="GBXM01087733">
    <property type="protein sequence ID" value="JAH20844.1"/>
    <property type="molecule type" value="Transcribed_RNA"/>
</dbReference>
<reference evidence="1" key="1">
    <citation type="submission" date="2014-11" db="EMBL/GenBank/DDBJ databases">
        <authorList>
            <person name="Amaro Gonzalez C."/>
        </authorList>
    </citation>
    <scope>NUCLEOTIDE SEQUENCE</scope>
</reference>
<organism evidence="1">
    <name type="scientific">Anguilla anguilla</name>
    <name type="common">European freshwater eel</name>
    <name type="synonym">Muraena anguilla</name>
    <dbReference type="NCBI Taxonomy" id="7936"/>
    <lineage>
        <taxon>Eukaryota</taxon>
        <taxon>Metazoa</taxon>
        <taxon>Chordata</taxon>
        <taxon>Craniata</taxon>
        <taxon>Vertebrata</taxon>
        <taxon>Euteleostomi</taxon>
        <taxon>Actinopterygii</taxon>
        <taxon>Neopterygii</taxon>
        <taxon>Teleostei</taxon>
        <taxon>Anguilliformes</taxon>
        <taxon>Anguillidae</taxon>
        <taxon>Anguilla</taxon>
    </lineage>
</organism>
<proteinExistence type="predicted"/>
<dbReference type="AlphaFoldDB" id="A0A0E9QVJ7"/>
<protein>
    <submittedName>
        <fullName evidence="1">Uncharacterized protein</fullName>
    </submittedName>
</protein>
<name>A0A0E9QVJ7_ANGAN</name>
<accession>A0A0E9QVJ7</accession>
<sequence>MLFSAVIVPKSSHCYRLIVKIRIKLSSY</sequence>
<evidence type="ECO:0000313" key="1">
    <source>
        <dbReference type="EMBL" id="JAH20844.1"/>
    </source>
</evidence>
<reference evidence="1" key="2">
    <citation type="journal article" date="2015" name="Fish Shellfish Immunol.">
        <title>Early steps in the European eel (Anguilla anguilla)-Vibrio vulnificus interaction in the gills: Role of the RtxA13 toxin.</title>
        <authorList>
            <person name="Callol A."/>
            <person name="Pajuelo D."/>
            <person name="Ebbesson L."/>
            <person name="Teles M."/>
            <person name="MacKenzie S."/>
            <person name="Amaro C."/>
        </authorList>
    </citation>
    <scope>NUCLEOTIDE SEQUENCE</scope>
</reference>